<evidence type="ECO:0000313" key="2">
    <source>
        <dbReference type="EMBL" id="SFS41386.1"/>
    </source>
</evidence>
<name>A0A1I6PMH6_9GAMM</name>
<sequence length="131" mass="15026">MKIKTLLLTALLTTLSHTAFAQDFQNQLKNKYLILSGASCAGLKFNAQATAAAWQNEMECSRGYSNTDTWRISWITPEIFMMTEVIRPNEISPPRNDLYKILNIQNKTVTVVNYWTGWGNHKPDVQKFKIQ</sequence>
<dbReference type="EMBL" id="FOZU01000002">
    <property type="protein sequence ID" value="SFS41386.1"/>
    <property type="molecule type" value="Genomic_DNA"/>
</dbReference>
<gene>
    <name evidence="2" type="ORF">SAMN05444586_1002196</name>
</gene>
<proteinExistence type="predicted"/>
<keyword evidence="1" id="KW-0732">Signal</keyword>
<protein>
    <submittedName>
        <fullName evidence="2">Uncharacterized protein</fullName>
    </submittedName>
</protein>
<dbReference type="Proteomes" id="UP000182827">
    <property type="component" value="Unassembled WGS sequence"/>
</dbReference>
<accession>A0A1I6PMH6</accession>
<organism evidence="2 3">
    <name type="scientific">Acinetobacter bohemicus</name>
    <dbReference type="NCBI Taxonomy" id="1435036"/>
    <lineage>
        <taxon>Bacteria</taxon>
        <taxon>Pseudomonadati</taxon>
        <taxon>Pseudomonadota</taxon>
        <taxon>Gammaproteobacteria</taxon>
        <taxon>Moraxellales</taxon>
        <taxon>Moraxellaceae</taxon>
        <taxon>Acinetobacter</taxon>
    </lineage>
</organism>
<keyword evidence="3" id="KW-1185">Reference proteome</keyword>
<reference evidence="3" key="1">
    <citation type="submission" date="2016-10" db="EMBL/GenBank/DDBJ databases">
        <authorList>
            <person name="Varghese N."/>
            <person name="Submissions S."/>
        </authorList>
    </citation>
    <scope>NUCLEOTIDE SEQUENCE [LARGE SCALE GENOMIC DNA]</scope>
    <source>
        <strain evidence="3">ANC 5076</strain>
    </source>
</reference>
<evidence type="ECO:0000256" key="1">
    <source>
        <dbReference type="SAM" id="SignalP"/>
    </source>
</evidence>
<dbReference type="RefSeq" id="WP_074943729.1">
    <property type="nucleotide sequence ID" value="NZ_FOZU01000002.1"/>
</dbReference>
<feature type="chain" id="PRO_5010318777" evidence="1">
    <location>
        <begin position="22"/>
        <end position="131"/>
    </location>
</feature>
<evidence type="ECO:0000313" key="3">
    <source>
        <dbReference type="Proteomes" id="UP000182827"/>
    </source>
</evidence>
<feature type="signal peptide" evidence="1">
    <location>
        <begin position="1"/>
        <end position="21"/>
    </location>
</feature>
<dbReference type="AlphaFoldDB" id="A0A1I6PMH6"/>